<dbReference type="GO" id="GO:0006355">
    <property type="term" value="P:regulation of DNA-templated transcription"/>
    <property type="evidence" value="ECO:0007669"/>
    <property type="project" value="InterPro"/>
</dbReference>
<evidence type="ECO:0000259" key="1">
    <source>
        <dbReference type="SMART" id="SM00421"/>
    </source>
</evidence>
<dbReference type="InterPro" id="IPR016032">
    <property type="entry name" value="Sig_transdc_resp-reg_C-effctor"/>
</dbReference>
<protein>
    <recommendedName>
        <fullName evidence="1">HTH luxR-type domain-containing protein</fullName>
    </recommendedName>
</protein>
<dbReference type="PANTHER" id="PTHR34293:SF1">
    <property type="entry name" value="HTH-TYPE TRANSCRIPTIONAL REGULATOR TRMBL2"/>
    <property type="match status" value="1"/>
</dbReference>
<dbReference type="InterPro" id="IPR000792">
    <property type="entry name" value="Tscrpt_reg_LuxR_C"/>
</dbReference>
<dbReference type="SUPFAM" id="SSF46785">
    <property type="entry name" value="Winged helix' DNA-binding domain"/>
    <property type="match status" value="1"/>
</dbReference>
<dbReference type="InterPro" id="IPR002831">
    <property type="entry name" value="Tscrpt_reg_TrmB_N"/>
</dbReference>
<organism evidence="2 3">
    <name type="scientific">Actinophytocola xinjiangensis</name>
    <dbReference type="NCBI Taxonomy" id="485602"/>
    <lineage>
        <taxon>Bacteria</taxon>
        <taxon>Bacillati</taxon>
        <taxon>Actinomycetota</taxon>
        <taxon>Actinomycetes</taxon>
        <taxon>Pseudonocardiales</taxon>
        <taxon>Pseudonocardiaceae</taxon>
    </lineage>
</organism>
<accession>A0A7Z0WTE4</accession>
<name>A0A7Z0WTE4_9PSEU</name>
<proteinExistence type="predicted"/>
<dbReference type="EMBL" id="MSIF01000001">
    <property type="protein sequence ID" value="OLF14564.1"/>
    <property type="molecule type" value="Genomic_DNA"/>
</dbReference>
<dbReference type="Gene3D" id="1.10.10.10">
    <property type="entry name" value="Winged helix-like DNA-binding domain superfamily/Winged helix DNA-binding domain"/>
    <property type="match status" value="2"/>
</dbReference>
<dbReference type="SUPFAM" id="SSF46894">
    <property type="entry name" value="C-terminal effector domain of the bipartite response regulators"/>
    <property type="match status" value="1"/>
</dbReference>
<reference evidence="2 3" key="1">
    <citation type="submission" date="2016-12" db="EMBL/GenBank/DDBJ databases">
        <title>The draft genome sequence of Actinophytocola xinjiangensis.</title>
        <authorList>
            <person name="Wang W."/>
            <person name="Yuan L."/>
        </authorList>
    </citation>
    <scope>NUCLEOTIDE SEQUENCE [LARGE SCALE GENOMIC DNA]</scope>
    <source>
        <strain evidence="2 3">CGMCC 4.4663</strain>
    </source>
</reference>
<sequence length="321" mass="35546">MRGVGIGEHEEQIYVRLLVVGSASTKDVATEVDQPEPTVRAALERLRDLGLVTEGGTDEYSVVPPDVGIGALLVERHTALQQVQSRLAELLTIYRSGAGQAAGQVEPVTSQEQLWHWLDSLERAARQEILIMFRPPYMFTTDLEVAAAPRHVPYRILFDRSTLEQPGAAEELTAFARSTEVRLAKDVPTKMQIFDGRTALVPMIPDQAGMRPGWVLVRGQNLVRTLTTLFTRYWELGTPVQLSADGLTQGNQSGLDDVDIRLLSLMLSGAPDKTVAARMGTSERTVQRRLRRIMELTGTSSRMQLGWFAAKSELLANRTEP</sequence>
<gene>
    <name evidence="2" type="ORF">BLA60_03620</name>
</gene>
<evidence type="ECO:0000313" key="2">
    <source>
        <dbReference type="EMBL" id="OLF14564.1"/>
    </source>
</evidence>
<dbReference type="InterPro" id="IPR051797">
    <property type="entry name" value="TrmB-like"/>
</dbReference>
<dbReference type="GO" id="GO:0003677">
    <property type="term" value="F:DNA binding"/>
    <property type="evidence" value="ECO:0007669"/>
    <property type="project" value="InterPro"/>
</dbReference>
<dbReference type="AlphaFoldDB" id="A0A7Z0WTE4"/>
<dbReference type="Pfam" id="PF01978">
    <property type="entry name" value="TrmB"/>
    <property type="match status" value="1"/>
</dbReference>
<dbReference type="SMART" id="SM00421">
    <property type="entry name" value="HTH_LUXR"/>
    <property type="match status" value="1"/>
</dbReference>
<evidence type="ECO:0000313" key="3">
    <source>
        <dbReference type="Proteomes" id="UP000185696"/>
    </source>
</evidence>
<dbReference type="InterPro" id="IPR036388">
    <property type="entry name" value="WH-like_DNA-bd_sf"/>
</dbReference>
<dbReference type="Proteomes" id="UP000185696">
    <property type="component" value="Unassembled WGS sequence"/>
</dbReference>
<dbReference type="PANTHER" id="PTHR34293">
    <property type="entry name" value="HTH-TYPE TRANSCRIPTIONAL REGULATOR TRMBL2"/>
    <property type="match status" value="1"/>
</dbReference>
<comment type="caution">
    <text evidence="2">The sequence shown here is derived from an EMBL/GenBank/DDBJ whole genome shotgun (WGS) entry which is preliminary data.</text>
</comment>
<keyword evidence="3" id="KW-1185">Reference proteome</keyword>
<feature type="domain" description="HTH luxR-type" evidence="1">
    <location>
        <begin position="252"/>
        <end position="309"/>
    </location>
</feature>
<dbReference type="InterPro" id="IPR036390">
    <property type="entry name" value="WH_DNA-bd_sf"/>
</dbReference>